<dbReference type="CDD" id="cd07012">
    <property type="entry name" value="PBP2_Bug_TTT"/>
    <property type="match status" value="1"/>
</dbReference>
<sequence>MPGPQFGRRATLLGGLSALATPAPFGRALAQRGWPAGRPIEIVVPFAPGGGMDVMARSIAPFLAAKLPGARVVVSNRAGAGGQLGTEAVANAAPDGFVLGACATPTVLSQPIERPVRWRPAELTYLAQVVEDPCGLFVRADSPLRGLPDLLAAARARPGDLAYGTAGIGGDDHIATLLLEEAAGLRLSHVPFNGTSQLLVPLLGGQLEVGAFNISEALPLLRDGAIRGLALASATRDPSAPGIPTYREGGADVVFSAGRGILGPPGLPDAIRTALEEAFAASFADPAWAEAAARAGLPLKPLVGTAYREAALGGEAALRALWSRRPWKE</sequence>
<evidence type="ECO:0000256" key="1">
    <source>
        <dbReference type="ARBA" id="ARBA00006987"/>
    </source>
</evidence>
<dbReference type="EMBL" id="JBHRSB010000007">
    <property type="protein sequence ID" value="MFC3002687.1"/>
    <property type="molecule type" value="Genomic_DNA"/>
</dbReference>
<evidence type="ECO:0000313" key="2">
    <source>
        <dbReference type="EMBL" id="MFC3002687.1"/>
    </source>
</evidence>
<dbReference type="PANTHER" id="PTHR42928">
    <property type="entry name" value="TRICARBOXYLATE-BINDING PROTEIN"/>
    <property type="match status" value="1"/>
</dbReference>
<dbReference type="InterPro" id="IPR005064">
    <property type="entry name" value="BUG"/>
</dbReference>
<proteinExistence type="inferred from homology"/>
<comment type="caution">
    <text evidence="2">The sequence shown here is derived from an EMBL/GenBank/DDBJ whole genome shotgun (WGS) entry which is preliminary data.</text>
</comment>
<evidence type="ECO:0000313" key="3">
    <source>
        <dbReference type="Proteomes" id="UP001595420"/>
    </source>
</evidence>
<gene>
    <name evidence="2" type="ORF">ACFOD3_22500</name>
</gene>
<dbReference type="Proteomes" id="UP001595420">
    <property type="component" value="Unassembled WGS sequence"/>
</dbReference>
<comment type="similarity">
    <text evidence="1">Belongs to the UPF0065 (bug) family.</text>
</comment>
<reference evidence="3" key="1">
    <citation type="journal article" date="2019" name="Int. J. Syst. Evol. Microbiol.">
        <title>The Global Catalogue of Microorganisms (GCM) 10K type strain sequencing project: providing services to taxonomists for standard genome sequencing and annotation.</title>
        <authorList>
            <consortium name="The Broad Institute Genomics Platform"/>
            <consortium name="The Broad Institute Genome Sequencing Center for Infectious Disease"/>
            <person name="Wu L."/>
            <person name="Ma J."/>
        </authorList>
    </citation>
    <scope>NUCLEOTIDE SEQUENCE [LARGE SCALE GENOMIC DNA]</scope>
    <source>
        <strain evidence="3">CGMCC 1.16855</strain>
    </source>
</reference>
<dbReference type="Pfam" id="PF03401">
    <property type="entry name" value="TctC"/>
    <property type="match status" value="1"/>
</dbReference>
<dbReference type="PANTHER" id="PTHR42928:SF5">
    <property type="entry name" value="BLR1237 PROTEIN"/>
    <property type="match status" value="1"/>
</dbReference>
<organism evidence="2 3">
    <name type="scientific">Falsiroseomonas tokyonensis</name>
    <dbReference type="NCBI Taxonomy" id="430521"/>
    <lineage>
        <taxon>Bacteria</taxon>
        <taxon>Pseudomonadati</taxon>
        <taxon>Pseudomonadota</taxon>
        <taxon>Alphaproteobacteria</taxon>
        <taxon>Acetobacterales</taxon>
        <taxon>Roseomonadaceae</taxon>
        <taxon>Falsiroseomonas</taxon>
    </lineage>
</organism>
<keyword evidence="3" id="KW-1185">Reference proteome</keyword>
<name>A0ABV7BYF5_9PROT</name>
<accession>A0ABV7BYF5</accession>
<dbReference type="PIRSF" id="PIRSF017082">
    <property type="entry name" value="YflP"/>
    <property type="match status" value="1"/>
</dbReference>
<protein>
    <submittedName>
        <fullName evidence="2">Tripartite tricarboxylate transporter substrate binding protein</fullName>
    </submittedName>
</protein>
<dbReference type="RefSeq" id="WP_216838780.1">
    <property type="nucleotide sequence ID" value="NZ_JAFNJS010000007.1"/>
</dbReference>